<keyword evidence="2" id="KW-1185">Reference proteome</keyword>
<protein>
    <submittedName>
        <fullName evidence="1">Uncharacterized protein</fullName>
    </submittedName>
</protein>
<comment type="caution">
    <text evidence="1">The sequence shown here is derived from an EMBL/GenBank/DDBJ whole genome shotgun (WGS) entry which is preliminary data.</text>
</comment>
<dbReference type="AlphaFoldDB" id="A0A1D1VZ15"/>
<reference evidence="1 2" key="1">
    <citation type="journal article" date="2016" name="Nat. Commun.">
        <title>Extremotolerant tardigrade genome and improved radiotolerance of human cultured cells by tardigrade-unique protein.</title>
        <authorList>
            <person name="Hashimoto T."/>
            <person name="Horikawa D.D."/>
            <person name="Saito Y."/>
            <person name="Kuwahara H."/>
            <person name="Kozuka-Hata H."/>
            <person name="Shin-I T."/>
            <person name="Minakuchi Y."/>
            <person name="Ohishi K."/>
            <person name="Motoyama A."/>
            <person name="Aizu T."/>
            <person name="Enomoto A."/>
            <person name="Kondo K."/>
            <person name="Tanaka S."/>
            <person name="Hara Y."/>
            <person name="Koshikawa S."/>
            <person name="Sagara H."/>
            <person name="Miura T."/>
            <person name="Yokobori S."/>
            <person name="Miyagawa K."/>
            <person name="Suzuki Y."/>
            <person name="Kubo T."/>
            <person name="Oyama M."/>
            <person name="Kohara Y."/>
            <person name="Fujiyama A."/>
            <person name="Arakawa K."/>
            <person name="Katayama T."/>
            <person name="Toyoda A."/>
            <person name="Kunieda T."/>
        </authorList>
    </citation>
    <scope>NUCLEOTIDE SEQUENCE [LARGE SCALE GENOMIC DNA]</scope>
    <source>
        <strain evidence="1 2">YOKOZUNA-1</strain>
    </source>
</reference>
<gene>
    <name evidence="1" type="primary">RvY_16593-1</name>
    <name evidence="1" type="synonym">RvY_16593.1</name>
    <name evidence="1" type="ORF">RvY_16593</name>
</gene>
<evidence type="ECO:0000313" key="2">
    <source>
        <dbReference type="Proteomes" id="UP000186922"/>
    </source>
</evidence>
<proteinExistence type="predicted"/>
<sequence length="75" mass="8997">MQQHDFDNIFNRVEKIENQFWEIDLRESELEARENEMTQYYLAEFGGSFKLFSVDQDDKNDSASEVDFSWMMGDV</sequence>
<evidence type="ECO:0000313" key="1">
    <source>
        <dbReference type="EMBL" id="GAV06637.1"/>
    </source>
</evidence>
<organism evidence="1 2">
    <name type="scientific">Ramazzottius varieornatus</name>
    <name type="common">Water bear</name>
    <name type="synonym">Tardigrade</name>
    <dbReference type="NCBI Taxonomy" id="947166"/>
    <lineage>
        <taxon>Eukaryota</taxon>
        <taxon>Metazoa</taxon>
        <taxon>Ecdysozoa</taxon>
        <taxon>Tardigrada</taxon>
        <taxon>Eutardigrada</taxon>
        <taxon>Parachela</taxon>
        <taxon>Hypsibioidea</taxon>
        <taxon>Ramazzottiidae</taxon>
        <taxon>Ramazzottius</taxon>
    </lineage>
</organism>
<dbReference type="Proteomes" id="UP000186922">
    <property type="component" value="Unassembled WGS sequence"/>
</dbReference>
<accession>A0A1D1VZ15</accession>
<name>A0A1D1VZ15_RAMVA</name>
<dbReference type="EMBL" id="BDGG01000014">
    <property type="protein sequence ID" value="GAV06637.1"/>
    <property type="molecule type" value="Genomic_DNA"/>
</dbReference>